<evidence type="ECO:0000313" key="20">
    <source>
        <dbReference type="RefSeq" id="XP_032814971.1"/>
    </source>
</evidence>
<dbReference type="FunFam" id="1.10.510.10:FF:000261">
    <property type="entry name" value="cyclin-dependent kinase-like 2 isoform X2"/>
    <property type="match status" value="1"/>
</dbReference>
<protein>
    <recommendedName>
        <fullName evidence="12">Cyclin-dependent kinase-like 2</fullName>
        <ecNumber evidence="4">2.7.11.22</ecNumber>
    </recommendedName>
</protein>
<evidence type="ECO:0000256" key="8">
    <source>
        <dbReference type="ARBA" id="ARBA00022741"/>
    </source>
</evidence>
<dbReference type="SUPFAM" id="SSF56112">
    <property type="entry name" value="Protein kinase-like (PK-like)"/>
    <property type="match status" value="1"/>
</dbReference>
<dbReference type="FunFam" id="3.30.200.20:FF:000049">
    <property type="entry name" value="cyclin-dependent kinase-like 1 isoform X1"/>
    <property type="match status" value="1"/>
</dbReference>
<dbReference type="GO" id="GO:0005737">
    <property type="term" value="C:cytoplasm"/>
    <property type="evidence" value="ECO:0007669"/>
    <property type="project" value="UniProtKB-SubCell"/>
</dbReference>
<evidence type="ECO:0000256" key="13">
    <source>
        <dbReference type="ARBA" id="ARBA00047811"/>
    </source>
</evidence>
<keyword evidence="6" id="KW-0723">Serine/threonine-protein kinase</keyword>
<evidence type="ECO:0000313" key="18">
    <source>
        <dbReference type="Proteomes" id="UP001318040"/>
    </source>
</evidence>
<keyword evidence="8 15" id="KW-0547">Nucleotide-binding</keyword>
<feature type="compositionally biased region" description="Basic and acidic residues" evidence="16">
    <location>
        <begin position="615"/>
        <end position="630"/>
    </location>
</feature>
<evidence type="ECO:0000256" key="14">
    <source>
        <dbReference type="ARBA" id="ARBA00048367"/>
    </source>
</evidence>
<dbReference type="PROSITE" id="PS50011">
    <property type="entry name" value="PROTEIN_KINASE_DOM"/>
    <property type="match status" value="1"/>
</dbReference>
<dbReference type="Gene3D" id="3.30.200.20">
    <property type="entry name" value="Phosphorylase Kinase, domain 1"/>
    <property type="match status" value="1"/>
</dbReference>
<dbReference type="InterPro" id="IPR050108">
    <property type="entry name" value="CDK"/>
</dbReference>
<evidence type="ECO:0000259" key="17">
    <source>
        <dbReference type="PROSITE" id="PS50011"/>
    </source>
</evidence>
<dbReference type="PROSITE" id="PS00108">
    <property type="entry name" value="PROTEIN_KINASE_ST"/>
    <property type="match status" value="1"/>
</dbReference>
<dbReference type="Proteomes" id="UP001318040">
    <property type="component" value="Chromosome 22"/>
</dbReference>
<feature type="compositionally biased region" description="Basic and acidic residues" evidence="16">
    <location>
        <begin position="343"/>
        <end position="370"/>
    </location>
</feature>
<evidence type="ECO:0000256" key="3">
    <source>
        <dbReference type="ARBA" id="ARBA00006485"/>
    </source>
</evidence>
<evidence type="ECO:0000256" key="4">
    <source>
        <dbReference type="ARBA" id="ARBA00012425"/>
    </source>
</evidence>
<dbReference type="SMART" id="SM00220">
    <property type="entry name" value="S_TKc"/>
    <property type="match status" value="1"/>
</dbReference>
<evidence type="ECO:0000256" key="5">
    <source>
        <dbReference type="ARBA" id="ARBA00022490"/>
    </source>
</evidence>
<dbReference type="InterPro" id="IPR008271">
    <property type="entry name" value="Ser/Thr_kinase_AS"/>
</dbReference>
<keyword evidence="11" id="KW-0539">Nucleus</keyword>
<dbReference type="InterPro" id="IPR011009">
    <property type="entry name" value="Kinase-like_dom_sf"/>
</dbReference>
<evidence type="ECO:0000256" key="15">
    <source>
        <dbReference type="PROSITE-ProRule" id="PRU10141"/>
    </source>
</evidence>
<evidence type="ECO:0000313" key="21">
    <source>
        <dbReference type="RefSeq" id="XP_032814972.1"/>
    </source>
</evidence>
<dbReference type="EC" id="2.7.11.22" evidence="4"/>
<dbReference type="RefSeq" id="XP_032814972.1">
    <property type="nucleotide sequence ID" value="XM_032959081.1"/>
</dbReference>
<comment type="catalytic activity">
    <reaction evidence="13">
        <text>L-threonyl-[protein] + ATP = O-phospho-L-threonyl-[protein] + ADP + H(+)</text>
        <dbReference type="Rhea" id="RHEA:46608"/>
        <dbReference type="Rhea" id="RHEA-COMP:11060"/>
        <dbReference type="Rhea" id="RHEA-COMP:11605"/>
        <dbReference type="ChEBI" id="CHEBI:15378"/>
        <dbReference type="ChEBI" id="CHEBI:30013"/>
        <dbReference type="ChEBI" id="CHEBI:30616"/>
        <dbReference type="ChEBI" id="CHEBI:61977"/>
        <dbReference type="ChEBI" id="CHEBI:456216"/>
        <dbReference type="EC" id="2.7.11.22"/>
    </reaction>
</comment>
<dbReference type="PANTHER" id="PTHR24056">
    <property type="entry name" value="CELL DIVISION PROTEIN KINASE"/>
    <property type="match status" value="1"/>
</dbReference>
<sequence length="692" mass="76216">MEKYENLGLVGEGSYGIVLKCRHRDTGQIVAIKKFLDSEDHKSVRKIAAREIKMLKQLRHENLVNLLEVFRRKRRLYLVFEFVDHTVLDELERYPRGLPTARVRPCLLQVLRAVGFCHSHNIIHRDIKPENILMSRSGIVKLCDFGFARALAGSSEPYTDYVATRWYRAPELLVGDTKYGRAVDVWAVGCVAVEIQTGEPVFPGDSDIDQLYQIVKCFGNLMPRHRELFYKNPVFTGLKVPEVHAVEPLEKRLPRLPPLLLDLIKQCLYMDADTRPPCSRLLQHDYFTADGFADKFLLELLESTQKDRAESVPAANMDMAIEDEDCSKEPSAVPVTAVQSPAKDLERSSKDIKEGLAEKRDPANDSEAKLPKFGSKSSCSPAASSKPPLLPVLPPVQFCGTTPRPPSPDHGSDGTGKGAALLAASAAAAAAAAAVTAARANVGKKPGRQSQVTAVEEMSKEVGISLVTGNVSPALSHPPAVCQESPDTGKAEEDTCKRDRDGGETGGARPDAMSRHTSLVLARLGMTTATDVTTGASAFRTSERLRKTSNAFKKPTQAALLAPRQCALGQISLQEKTAQFDHMTNLRKRKDGVRAERRELHLPELSLPAPSLDPRPVDPGKQKQLKREPGMRSLDSKIPVITATDISPGKQSHQVRRIAYTLMMSKTGWRDTSGEQQNVQLGQLLKVDRNKR</sequence>
<evidence type="ECO:0000256" key="11">
    <source>
        <dbReference type="ARBA" id="ARBA00023242"/>
    </source>
</evidence>
<dbReference type="KEGG" id="pmrn:116945022"/>
<comment type="catalytic activity">
    <reaction evidence="14">
        <text>L-seryl-[protein] + ATP = O-phospho-L-seryl-[protein] + ADP + H(+)</text>
        <dbReference type="Rhea" id="RHEA:17989"/>
        <dbReference type="Rhea" id="RHEA-COMP:9863"/>
        <dbReference type="Rhea" id="RHEA-COMP:11604"/>
        <dbReference type="ChEBI" id="CHEBI:15378"/>
        <dbReference type="ChEBI" id="CHEBI:29999"/>
        <dbReference type="ChEBI" id="CHEBI:30616"/>
        <dbReference type="ChEBI" id="CHEBI:83421"/>
        <dbReference type="ChEBI" id="CHEBI:456216"/>
        <dbReference type="EC" id="2.7.11.22"/>
    </reaction>
</comment>
<dbReference type="GO" id="GO:0005634">
    <property type="term" value="C:nucleus"/>
    <property type="evidence" value="ECO:0007669"/>
    <property type="project" value="UniProtKB-SubCell"/>
</dbReference>
<feature type="region of interest" description="Disordered" evidence="16">
    <location>
        <begin position="324"/>
        <end position="417"/>
    </location>
</feature>
<dbReference type="RefSeq" id="XP_032814970.1">
    <property type="nucleotide sequence ID" value="XM_032959079.1"/>
</dbReference>
<evidence type="ECO:0000256" key="16">
    <source>
        <dbReference type="SAM" id="MobiDB-lite"/>
    </source>
</evidence>
<keyword evidence="18" id="KW-1185">Reference proteome</keyword>
<evidence type="ECO:0000256" key="12">
    <source>
        <dbReference type="ARBA" id="ARBA00039642"/>
    </source>
</evidence>
<feature type="compositionally biased region" description="Basic and acidic residues" evidence="16">
    <location>
        <begin position="487"/>
        <end position="503"/>
    </location>
</feature>
<evidence type="ECO:0000256" key="9">
    <source>
        <dbReference type="ARBA" id="ARBA00022777"/>
    </source>
</evidence>
<keyword evidence="7" id="KW-0808">Transferase</keyword>
<dbReference type="PROSITE" id="PS00107">
    <property type="entry name" value="PROTEIN_KINASE_ATP"/>
    <property type="match status" value="1"/>
</dbReference>
<feature type="region of interest" description="Disordered" evidence="16">
    <location>
        <begin position="599"/>
        <end position="631"/>
    </location>
</feature>
<evidence type="ECO:0000256" key="10">
    <source>
        <dbReference type="ARBA" id="ARBA00022840"/>
    </source>
</evidence>
<dbReference type="InterPro" id="IPR000719">
    <property type="entry name" value="Prot_kinase_dom"/>
</dbReference>
<keyword evidence="5" id="KW-0963">Cytoplasm</keyword>
<reference evidence="19 20" key="1">
    <citation type="submission" date="2025-04" db="UniProtKB">
        <authorList>
            <consortium name="RefSeq"/>
        </authorList>
    </citation>
    <scope>IDENTIFICATION</scope>
    <source>
        <tissue evidence="19 20">Sperm</tissue>
    </source>
</reference>
<evidence type="ECO:0000256" key="6">
    <source>
        <dbReference type="ARBA" id="ARBA00022527"/>
    </source>
</evidence>
<dbReference type="GO" id="GO:0005524">
    <property type="term" value="F:ATP binding"/>
    <property type="evidence" value="ECO:0007669"/>
    <property type="project" value="UniProtKB-UniRule"/>
</dbReference>
<dbReference type="GO" id="GO:0004693">
    <property type="term" value="F:cyclin-dependent protein serine/threonine kinase activity"/>
    <property type="evidence" value="ECO:0007669"/>
    <property type="project" value="UniProtKB-EC"/>
</dbReference>
<feature type="domain" description="Protein kinase" evidence="17">
    <location>
        <begin position="4"/>
        <end position="287"/>
    </location>
</feature>
<evidence type="ECO:0000256" key="7">
    <source>
        <dbReference type="ARBA" id="ARBA00022679"/>
    </source>
</evidence>
<gene>
    <name evidence="19 20 21" type="primary">LOC116945022</name>
</gene>
<evidence type="ECO:0000256" key="1">
    <source>
        <dbReference type="ARBA" id="ARBA00004123"/>
    </source>
</evidence>
<name>A0AAJ7WYR8_PETMA</name>
<feature type="compositionally biased region" description="Low complexity" evidence="16">
    <location>
        <begin position="375"/>
        <end position="387"/>
    </location>
</feature>
<comment type="similarity">
    <text evidence="3">Belongs to the protein kinase superfamily. CMGC Ser/Thr protein kinase family. CDC2/CDKX subfamily.</text>
</comment>
<dbReference type="Pfam" id="PF00069">
    <property type="entry name" value="Pkinase"/>
    <property type="match status" value="1"/>
</dbReference>
<organism evidence="18 19">
    <name type="scientific">Petromyzon marinus</name>
    <name type="common">Sea lamprey</name>
    <dbReference type="NCBI Taxonomy" id="7757"/>
    <lineage>
        <taxon>Eukaryota</taxon>
        <taxon>Metazoa</taxon>
        <taxon>Chordata</taxon>
        <taxon>Craniata</taxon>
        <taxon>Vertebrata</taxon>
        <taxon>Cyclostomata</taxon>
        <taxon>Hyperoartia</taxon>
        <taxon>Petromyzontiformes</taxon>
        <taxon>Petromyzontidae</taxon>
        <taxon>Petromyzon</taxon>
    </lineage>
</organism>
<dbReference type="PANTHER" id="PTHR24056:SF400">
    <property type="entry name" value="KINASE, PUTATIVE-RELATED"/>
    <property type="match status" value="1"/>
</dbReference>
<dbReference type="Gene3D" id="1.10.510.10">
    <property type="entry name" value="Transferase(Phosphotransferase) domain 1"/>
    <property type="match status" value="1"/>
</dbReference>
<feature type="region of interest" description="Disordered" evidence="16">
    <location>
        <begin position="470"/>
        <end position="515"/>
    </location>
</feature>
<proteinExistence type="inferred from homology"/>
<dbReference type="AlphaFoldDB" id="A0AAJ7WYR8"/>
<keyword evidence="10 15" id="KW-0067">ATP-binding</keyword>
<keyword evidence="9" id="KW-0418">Kinase</keyword>
<evidence type="ECO:0000313" key="19">
    <source>
        <dbReference type="RefSeq" id="XP_032814970.1"/>
    </source>
</evidence>
<accession>A0AAJ7WYR8</accession>
<dbReference type="RefSeq" id="XP_032814971.1">
    <property type="nucleotide sequence ID" value="XM_032959080.1"/>
</dbReference>
<dbReference type="InterPro" id="IPR017441">
    <property type="entry name" value="Protein_kinase_ATP_BS"/>
</dbReference>
<evidence type="ECO:0000256" key="2">
    <source>
        <dbReference type="ARBA" id="ARBA00004496"/>
    </source>
</evidence>
<feature type="binding site" evidence="15">
    <location>
        <position position="34"/>
    </location>
    <ligand>
        <name>ATP</name>
        <dbReference type="ChEBI" id="CHEBI:30616"/>
    </ligand>
</feature>
<comment type="subcellular location">
    <subcellularLocation>
        <location evidence="2">Cytoplasm</location>
    </subcellularLocation>
    <subcellularLocation>
        <location evidence="1">Nucleus</location>
    </subcellularLocation>
</comment>